<dbReference type="InterPro" id="IPR017930">
    <property type="entry name" value="Myb_dom"/>
</dbReference>
<feature type="compositionally biased region" description="Polar residues" evidence="5">
    <location>
        <begin position="1"/>
        <end position="14"/>
    </location>
</feature>
<dbReference type="PROSITE" id="PS51294">
    <property type="entry name" value="HTH_MYB"/>
    <property type="match status" value="1"/>
</dbReference>
<dbReference type="Proteomes" id="UP000816034">
    <property type="component" value="Unassembled WGS sequence"/>
</dbReference>
<feature type="region of interest" description="Disordered" evidence="5">
    <location>
        <begin position="367"/>
        <end position="388"/>
    </location>
</feature>
<feature type="compositionally biased region" description="Polar residues" evidence="5">
    <location>
        <begin position="323"/>
        <end position="338"/>
    </location>
</feature>
<dbReference type="Gene3D" id="1.10.10.60">
    <property type="entry name" value="Homeodomain-like"/>
    <property type="match status" value="1"/>
</dbReference>
<dbReference type="InterPro" id="IPR052245">
    <property type="entry name" value="Plant_Stress_Dev_TF"/>
</dbReference>
<dbReference type="CDD" id="cd00167">
    <property type="entry name" value="SANT"/>
    <property type="match status" value="1"/>
</dbReference>
<keyword evidence="3" id="KW-0804">Transcription</keyword>
<feature type="domain" description="Myb-like" evidence="6">
    <location>
        <begin position="415"/>
        <end position="467"/>
    </location>
</feature>
<evidence type="ECO:0000313" key="9">
    <source>
        <dbReference type="Proteomes" id="UP000816034"/>
    </source>
</evidence>
<feature type="region of interest" description="Disordered" evidence="5">
    <location>
        <begin position="256"/>
        <end position="277"/>
    </location>
</feature>
<dbReference type="GO" id="GO:0003677">
    <property type="term" value="F:DNA binding"/>
    <property type="evidence" value="ECO:0007669"/>
    <property type="project" value="UniProtKB-KW"/>
</dbReference>
<evidence type="ECO:0000256" key="2">
    <source>
        <dbReference type="ARBA" id="ARBA00023125"/>
    </source>
</evidence>
<dbReference type="RefSeq" id="XP_044548418.1">
    <property type="nucleotide sequence ID" value="XM_044695056.1"/>
</dbReference>
<name>A0AA88GKR4_NAELO</name>
<organism evidence="8 9">
    <name type="scientific">Naegleria lovaniensis</name>
    <name type="common">Amoeba</name>
    <dbReference type="NCBI Taxonomy" id="51637"/>
    <lineage>
        <taxon>Eukaryota</taxon>
        <taxon>Discoba</taxon>
        <taxon>Heterolobosea</taxon>
        <taxon>Tetramitia</taxon>
        <taxon>Eutetramitia</taxon>
        <taxon>Vahlkampfiidae</taxon>
        <taxon>Naegleria</taxon>
    </lineage>
</organism>
<evidence type="ECO:0000259" key="6">
    <source>
        <dbReference type="PROSITE" id="PS50090"/>
    </source>
</evidence>
<dbReference type="PROSITE" id="PS50090">
    <property type="entry name" value="MYB_LIKE"/>
    <property type="match status" value="1"/>
</dbReference>
<gene>
    <name evidence="8" type="ORF">C9374_005319</name>
</gene>
<dbReference type="GO" id="GO:0006355">
    <property type="term" value="P:regulation of DNA-templated transcription"/>
    <property type="evidence" value="ECO:0007669"/>
    <property type="project" value="UniProtKB-ARBA"/>
</dbReference>
<dbReference type="PANTHER" id="PTHR44191:SF62">
    <property type="entry name" value="OS04G0341900 PROTEIN"/>
    <property type="match status" value="1"/>
</dbReference>
<dbReference type="NCBIfam" id="TIGR01557">
    <property type="entry name" value="myb_SHAQKYF"/>
    <property type="match status" value="1"/>
</dbReference>
<comment type="caution">
    <text evidence="8">The sequence shown here is derived from an EMBL/GenBank/DDBJ whole genome shotgun (WGS) entry which is preliminary data.</text>
</comment>
<dbReference type="PANTHER" id="PTHR44191">
    <property type="entry name" value="TRANSCRIPTION FACTOR KUA1"/>
    <property type="match status" value="1"/>
</dbReference>
<evidence type="ECO:0000256" key="5">
    <source>
        <dbReference type="SAM" id="MobiDB-lite"/>
    </source>
</evidence>
<protein>
    <submittedName>
        <fullName evidence="8">Uncharacterized protein</fullName>
    </submittedName>
</protein>
<evidence type="ECO:0000256" key="3">
    <source>
        <dbReference type="ARBA" id="ARBA00023163"/>
    </source>
</evidence>
<dbReference type="EMBL" id="PYSW02000023">
    <property type="protein sequence ID" value="KAG2382739.1"/>
    <property type="molecule type" value="Genomic_DNA"/>
</dbReference>
<dbReference type="InterPro" id="IPR001005">
    <property type="entry name" value="SANT/Myb"/>
</dbReference>
<feature type="compositionally biased region" description="Polar residues" evidence="5">
    <location>
        <begin position="367"/>
        <end position="381"/>
    </location>
</feature>
<keyword evidence="9" id="KW-1185">Reference proteome</keyword>
<evidence type="ECO:0000256" key="4">
    <source>
        <dbReference type="ARBA" id="ARBA00023242"/>
    </source>
</evidence>
<dbReference type="GeneID" id="68097774"/>
<accession>A0AA88GKR4</accession>
<dbReference type="SMART" id="SM00717">
    <property type="entry name" value="SANT"/>
    <property type="match status" value="1"/>
</dbReference>
<feature type="compositionally biased region" description="Basic and acidic residues" evidence="5">
    <location>
        <begin position="16"/>
        <end position="32"/>
    </location>
</feature>
<dbReference type="InterPro" id="IPR009057">
    <property type="entry name" value="Homeodomain-like_sf"/>
</dbReference>
<evidence type="ECO:0000313" key="8">
    <source>
        <dbReference type="EMBL" id="KAG2382739.1"/>
    </source>
</evidence>
<dbReference type="Pfam" id="PF00249">
    <property type="entry name" value="Myb_DNA-binding"/>
    <property type="match status" value="1"/>
</dbReference>
<evidence type="ECO:0000256" key="1">
    <source>
        <dbReference type="ARBA" id="ARBA00023015"/>
    </source>
</evidence>
<proteinExistence type="predicted"/>
<keyword evidence="2" id="KW-0238">DNA-binding</keyword>
<keyword evidence="4" id="KW-0539">Nucleus</keyword>
<feature type="compositionally biased region" description="Low complexity" evidence="5">
    <location>
        <begin position="340"/>
        <end position="349"/>
    </location>
</feature>
<feature type="region of interest" description="Disordered" evidence="5">
    <location>
        <begin position="323"/>
        <end position="349"/>
    </location>
</feature>
<dbReference type="InterPro" id="IPR006447">
    <property type="entry name" value="Myb_dom_plants"/>
</dbReference>
<dbReference type="AlphaFoldDB" id="A0AA88GKR4"/>
<feature type="region of interest" description="Disordered" evidence="5">
    <location>
        <begin position="1"/>
        <end position="43"/>
    </location>
</feature>
<feature type="compositionally biased region" description="Polar residues" evidence="5">
    <location>
        <begin position="189"/>
        <end position="200"/>
    </location>
</feature>
<evidence type="ECO:0000259" key="7">
    <source>
        <dbReference type="PROSITE" id="PS51294"/>
    </source>
</evidence>
<dbReference type="SUPFAM" id="SSF46689">
    <property type="entry name" value="Homeodomain-like"/>
    <property type="match status" value="1"/>
</dbReference>
<feature type="domain" description="HTH myb-type" evidence="7">
    <location>
        <begin position="415"/>
        <end position="471"/>
    </location>
</feature>
<reference evidence="8 9" key="1">
    <citation type="journal article" date="2018" name="BMC Genomics">
        <title>The genome of Naegleria lovaniensis, the basis for a comparative approach to unravel pathogenicity factors of the human pathogenic amoeba N. fowleri.</title>
        <authorList>
            <person name="Liechti N."/>
            <person name="Schurch N."/>
            <person name="Bruggmann R."/>
            <person name="Wittwer M."/>
        </authorList>
    </citation>
    <scope>NUCLEOTIDE SEQUENCE [LARGE SCALE GENOMIC DNA]</scope>
    <source>
        <strain evidence="8 9">ATCC 30569</strain>
    </source>
</reference>
<sequence length="472" mass="53244">MKQQQQLPSISTLIESLKDRPLHESRSRHVDDENPFSLSMPTTTRTTDGLCSVYPNLDGQSKVTTTKRMHQNVFHPQRQPHHHQPSPTYHHYMHSTTQPVPYVPSPTVTCQSINPQKLYYNDLKFTSSMSNITTSTTTTSPSQSPRLLHQRSNPLMISTSRNYNNSNSQNLHTYKSKMHHHHSPHIELSPNSPTNGTSIQTSVMNPFLEKRNLTPCSSSPNTPTCALDLMNGQQCYTNHHDHSKCQSSFSSNSSILSRTTSFNSNNSQKTSSTTTNSMDAISQSFASKSPTITSLETFQESNNMSKPLTVLGKRKQQLETNDLNISDNHDGMTSSTRMKSPPLSLSNPSSPVTVVQYSFVNTMNEQTCPKKSKRTTQQDIHSSSSSMKSSPYQFMNFSISNDNSKIKFVNAQHQLKGINDGSWTEKEHEDFVRGLNECGKGKWREIAEKFVKTRTRTQVASHAQKYFANKKY</sequence>
<feature type="region of interest" description="Disordered" evidence="5">
    <location>
        <begin position="176"/>
        <end position="200"/>
    </location>
</feature>
<keyword evidence="1" id="KW-0805">Transcription regulation</keyword>